<dbReference type="PANTHER" id="PTHR39203:SF1">
    <property type="entry name" value="CYTOPLASMIC PROTEIN"/>
    <property type="match status" value="1"/>
</dbReference>
<dbReference type="SUPFAM" id="SSF88697">
    <property type="entry name" value="PUA domain-like"/>
    <property type="match status" value="1"/>
</dbReference>
<evidence type="ECO:0000313" key="3">
    <source>
        <dbReference type="Proteomes" id="UP001501578"/>
    </source>
</evidence>
<name>A0ABN1NSX3_9ACTN</name>
<feature type="domain" description="ASCH" evidence="1">
    <location>
        <begin position="170"/>
        <end position="295"/>
    </location>
</feature>
<dbReference type="RefSeq" id="WP_343948503.1">
    <property type="nucleotide sequence ID" value="NZ_BAAAHQ010000002.1"/>
</dbReference>
<dbReference type="Proteomes" id="UP001501578">
    <property type="component" value="Unassembled WGS sequence"/>
</dbReference>
<dbReference type="PANTHER" id="PTHR39203">
    <property type="entry name" value="CYTOPLASMIC PROTEIN-RELATED"/>
    <property type="match status" value="1"/>
</dbReference>
<dbReference type="InterPro" id="IPR007374">
    <property type="entry name" value="ASCH_domain"/>
</dbReference>
<gene>
    <name evidence="2" type="ORF">GCM10009560_10110</name>
</gene>
<proteinExistence type="predicted"/>
<organism evidence="2 3">
    <name type="scientific">Nonomuraea longicatena</name>
    <dbReference type="NCBI Taxonomy" id="83682"/>
    <lineage>
        <taxon>Bacteria</taxon>
        <taxon>Bacillati</taxon>
        <taxon>Actinomycetota</taxon>
        <taxon>Actinomycetes</taxon>
        <taxon>Streptosporangiales</taxon>
        <taxon>Streptosporangiaceae</taxon>
        <taxon>Nonomuraea</taxon>
    </lineage>
</organism>
<dbReference type="Pfam" id="PF04266">
    <property type="entry name" value="ASCH"/>
    <property type="match status" value="1"/>
</dbReference>
<dbReference type="SUPFAM" id="SSF55144">
    <property type="entry name" value="LigT-like"/>
    <property type="match status" value="1"/>
</dbReference>
<dbReference type="InterPro" id="IPR009326">
    <property type="entry name" value="DUF984"/>
</dbReference>
<dbReference type="InterPro" id="IPR015947">
    <property type="entry name" value="PUA-like_sf"/>
</dbReference>
<reference evidence="2 3" key="1">
    <citation type="journal article" date="2019" name="Int. J. Syst. Evol. Microbiol.">
        <title>The Global Catalogue of Microorganisms (GCM) 10K type strain sequencing project: providing services to taxonomists for standard genome sequencing and annotation.</title>
        <authorList>
            <consortium name="The Broad Institute Genomics Platform"/>
            <consortium name="The Broad Institute Genome Sequencing Center for Infectious Disease"/>
            <person name="Wu L."/>
            <person name="Ma J."/>
        </authorList>
    </citation>
    <scope>NUCLEOTIDE SEQUENCE [LARGE SCALE GENOMIC DNA]</scope>
    <source>
        <strain evidence="2 3">JCM 11136</strain>
    </source>
</reference>
<evidence type="ECO:0000259" key="1">
    <source>
        <dbReference type="SMART" id="SM01022"/>
    </source>
</evidence>
<accession>A0ABN1NSX3</accession>
<dbReference type="Gene3D" id="3.90.1140.10">
    <property type="entry name" value="Cyclic phosphodiesterase"/>
    <property type="match status" value="1"/>
</dbReference>
<dbReference type="Gene3D" id="3.10.400.10">
    <property type="entry name" value="Sulfate adenylyltransferase"/>
    <property type="match status" value="1"/>
</dbReference>
<dbReference type="EMBL" id="BAAAHQ010000002">
    <property type="protein sequence ID" value="GAA0915600.1"/>
    <property type="molecule type" value="Genomic_DNA"/>
</dbReference>
<dbReference type="Pfam" id="PF13563">
    <property type="entry name" value="2_5_RNA_ligase2"/>
    <property type="match status" value="1"/>
</dbReference>
<keyword evidence="3" id="KW-1185">Reference proteome</keyword>
<protein>
    <recommendedName>
        <fullName evidence="1">ASCH domain-containing protein</fullName>
    </recommendedName>
</protein>
<dbReference type="CDD" id="cd06553">
    <property type="entry name" value="ASCH_Ef3133_like"/>
    <property type="match status" value="1"/>
</dbReference>
<dbReference type="SMART" id="SM01022">
    <property type="entry name" value="ASCH"/>
    <property type="match status" value="1"/>
</dbReference>
<dbReference type="InterPro" id="IPR009097">
    <property type="entry name" value="Cyclic_Pdiesterase"/>
</dbReference>
<evidence type="ECO:0000313" key="2">
    <source>
        <dbReference type="EMBL" id="GAA0915600.1"/>
    </source>
</evidence>
<comment type="caution">
    <text evidence="2">The sequence shown here is derived from an EMBL/GenBank/DDBJ whole genome shotgun (WGS) entry which is preliminary data.</text>
</comment>
<sequence length="297" mass="32865">MYRTGDTALTVRIPAAEPVVGRWRAAHDPSAAYGVPPHVTVLYPFLPPDRVDVDELRRLFAEHEPFDLRFERTARLPGLLYLAPEPDGPLRELTDAVAARWPEAPPYRNAHPGDVPHLTVATSALDEVEDGLTGLPVTWRVGGVTLSAFDGRSWRDTAYFPLGRPPEAEFGFPGELRDRLVAAILSGEKTATSSLLLEYEKEGEPLPSAGEWSVLVDSAGRRIALLETSEVRVVPLRDVDDRFARDEGEGFADTAEWRAAHVAFWTSPGMVAALGERPLIDDDTPVVAERFRLLDRW</sequence>